<keyword evidence="6 14" id="KW-0812">Transmembrane</keyword>
<feature type="transmembrane region" description="Helical" evidence="14">
    <location>
        <begin position="463"/>
        <end position="483"/>
    </location>
</feature>
<keyword evidence="5" id="KW-0808">Transferase</keyword>
<proteinExistence type="predicted"/>
<feature type="compositionally biased region" description="Low complexity" evidence="13">
    <location>
        <begin position="1323"/>
        <end position="1341"/>
    </location>
</feature>
<keyword evidence="8" id="KW-0863">Zinc-finger</keyword>
<feature type="transmembrane region" description="Helical" evidence="14">
    <location>
        <begin position="619"/>
        <end position="637"/>
    </location>
</feature>
<evidence type="ECO:0000256" key="11">
    <source>
        <dbReference type="ARBA" id="ARBA00022989"/>
    </source>
</evidence>
<feature type="region of interest" description="Disordered" evidence="13">
    <location>
        <begin position="1321"/>
        <end position="1341"/>
    </location>
</feature>
<dbReference type="InterPro" id="IPR056521">
    <property type="entry name" value="MARCHF6-like_C"/>
</dbReference>
<dbReference type="EC" id="2.3.2.27" evidence="4"/>
<dbReference type="OrthoDB" id="264354at2759"/>
<protein>
    <recommendedName>
        <fullName evidence="4">RING-type E3 ubiquitin transferase</fullName>
        <ecNumber evidence="4">2.3.2.27</ecNumber>
    </recommendedName>
</protein>
<keyword evidence="7" id="KW-0479">Metal-binding</keyword>
<evidence type="ECO:0000256" key="2">
    <source>
        <dbReference type="ARBA" id="ARBA00004141"/>
    </source>
</evidence>
<evidence type="ECO:0000256" key="8">
    <source>
        <dbReference type="ARBA" id="ARBA00022771"/>
    </source>
</evidence>
<evidence type="ECO:0000256" key="3">
    <source>
        <dbReference type="ARBA" id="ARBA00004906"/>
    </source>
</evidence>
<comment type="subcellular location">
    <subcellularLocation>
        <location evidence="2">Membrane</location>
        <topology evidence="2">Multi-pass membrane protein</topology>
    </subcellularLocation>
</comment>
<feature type="transmembrane region" description="Helical" evidence="14">
    <location>
        <begin position="1273"/>
        <end position="1292"/>
    </location>
</feature>
<dbReference type="GO" id="GO:0005789">
    <property type="term" value="C:endoplasmic reticulum membrane"/>
    <property type="evidence" value="ECO:0007669"/>
    <property type="project" value="TreeGrafter"/>
</dbReference>
<evidence type="ECO:0000256" key="4">
    <source>
        <dbReference type="ARBA" id="ARBA00012483"/>
    </source>
</evidence>
<dbReference type="Pfam" id="PF23113">
    <property type="entry name" value="MARCHF6_C"/>
    <property type="match status" value="1"/>
</dbReference>
<evidence type="ECO:0000256" key="14">
    <source>
        <dbReference type="SAM" id="Phobius"/>
    </source>
</evidence>
<feature type="transmembrane region" description="Helical" evidence="14">
    <location>
        <begin position="764"/>
        <end position="786"/>
    </location>
</feature>
<dbReference type="InterPro" id="IPR013083">
    <property type="entry name" value="Znf_RING/FYVE/PHD"/>
</dbReference>
<comment type="caution">
    <text evidence="16">The sequence shown here is derived from an EMBL/GenBank/DDBJ whole genome shotgun (WGS) entry which is preliminary data.</text>
</comment>
<comment type="pathway">
    <text evidence="3">Protein modification; protein ubiquitination.</text>
</comment>
<evidence type="ECO:0000256" key="13">
    <source>
        <dbReference type="SAM" id="MobiDB-lite"/>
    </source>
</evidence>
<feature type="transmembrane region" description="Helical" evidence="14">
    <location>
        <begin position="74"/>
        <end position="96"/>
    </location>
</feature>
<dbReference type="GO" id="GO:0036503">
    <property type="term" value="P:ERAD pathway"/>
    <property type="evidence" value="ECO:0007669"/>
    <property type="project" value="TreeGrafter"/>
</dbReference>
<feature type="domain" description="RING-CH-type" evidence="15">
    <location>
        <begin position="16"/>
        <end position="77"/>
    </location>
</feature>
<evidence type="ECO:0000256" key="12">
    <source>
        <dbReference type="ARBA" id="ARBA00023136"/>
    </source>
</evidence>
<dbReference type="SMART" id="SM00744">
    <property type="entry name" value="RINGv"/>
    <property type="match status" value="1"/>
</dbReference>
<evidence type="ECO:0000256" key="1">
    <source>
        <dbReference type="ARBA" id="ARBA00000900"/>
    </source>
</evidence>
<keyword evidence="12 14" id="KW-0472">Membrane</keyword>
<dbReference type="PANTHER" id="PTHR13145">
    <property type="entry name" value="SSM4 PROTEIN"/>
    <property type="match status" value="1"/>
</dbReference>
<comment type="catalytic activity">
    <reaction evidence="1">
        <text>S-ubiquitinyl-[E2 ubiquitin-conjugating enzyme]-L-cysteine + [acceptor protein]-L-lysine = [E2 ubiquitin-conjugating enzyme]-L-cysteine + N(6)-ubiquitinyl-[acceptor protein]-L-lysine.</text>
        <dbReference type="EC" id="2.3.2.27"/>
    </reaction>
</comment>
<evidence type="ECO:0000256" key="9">
    <source>
        <dbReference type="ARBA" id="ARBA00022786"/>
    </source>
</evidence>
<keyword evidence="11 14" id="KW-1133">Transmembrane helix</keyword>
<evidence type="ECO:0000259" key="15">
    <source>
        <dbReference type="PROSITE" id="PS51292"/>
    </source>
</evidence>
<gene>
    <name evidence="16" type="ORF">H4219_000975</name>
</gene>
<keyword evidence="10" id="KW-0862">Zinc</keyword>
<dbReference type="InterPro" id="IPR011016">
    <property type="entry name" value="Znf_RING-CH"/>
</dbReference>
<dbReference type="SUPFAM" id="SSF57850">
    <property type="entry name" value="RING/U-box"/>
    <property type="match status" value="1"/>
</dbReference>
<feature type="transmembrane region" description="Helical" evidence="14">
    <location>
        <begin position="702"/>
        <end position="723"/>
    </location>
</feature>
<feature type="transmembrane region" description="Helical" evidence="14">
    <location>
        <begin position="429"/>
        <end position="451"/>
    </location>
</feature>
<name>A0A9W8A1L3_9FUNG</name>
<accession>A0A9W8A1L3</accession>
<feature type="compositionally biased region" description="Basic and acidic residues" evidence="13">
    <location>
        <begin position="332"/>
        <end position="341"/>
    </location>
</feature>
<dbReference type="Gene3D" id="3.30.40.10">
    <property type="entry name" value="Zinc/RING finger domain, C3HC4 (zinc finger)"/>
    <property type="match status" value="1"/>
</dbReference>
<feature type="compositionally biased region" description="Basic and acidic residues" evidence="13">
    <location>
        <begin position="295"/>
        <end position="308"/>
    </location>
</feature>
<dbReference type="GO" id="GO:0008270">
    <property type="term" value="F:zinc ion binding"/>
    <property type="evidence" value="ECO:0007669"/>
    <property type="project" value="UniProtKB-KW"/>
</dbReference>
<evidence type="ECO:0000256" key="6">
    <source>
        <dbReference type="ARBA" id="ARBA00022692"/>
    </source>
</evidence>
<dbReference type="PANTHER" id="PTHR13145:SF0">
    <property type="entry name" value="E3 UBIQUITIN-PROTEIN LIGASE MARCHF6"/>
    <property type="match status" value="1"/>
</dbReference>
<evidence type="ECO:0000313" key="17">
    <source>
        <dbReference type="Proteomes" id="UP001150538"/>
    </source>
</evidence>
<feature type="transmembrane region" description="Helical" evidence="14">
    <location>
        <begin position="1082"/>
        <end position="1103"/>
    </location>
</feature>
<dbReference type="GO" id="GO:0061630">
    <property type="term" value="F:ubiquitin protein ligase activity"/>
    <property type="evidence" value="ECO:0007669"/>
    <property type="project" value="UniProtKB-EC"/>
</dbReference>
<feature type="transmembrane region" description="Helical" evidence="14">
    <location>
        <begin position="658"/>
        <end position="682"/>
    </location>
</feature>
<evidence type="ECO:0000256" key="10">
    <source>
        <dbReference type="ARBA" id="ARBA00022833"/>
    </source>
</evidence>
<dbReference type="EMBL" id="JANBPU010000008">
    <property type="protein sequence ID" value="KAJ1920922.1"/>
    <property type="molecule type" value="Genomic_DNA"/>
</dbReference>
<feature type="transmembrane region" description="Helical" evidence="14">
    <location>
        <begin position="1172"/>
        <end position="1192"/>
    </location>
</feature>
<feature type="compositionally biased region" description="Polar residues" evidence="13">
    <location>
        <begin position="319"/>
        <end position="331"/>
    </location>
</feature>
<dbReference type="PROSITE" id="PS51292">
    <property type="entry name" value="ZF_RING_CH"/>
    <property type="match status" value="1"/>
</dbReference>
<feature type="transmembrane region" description="Helical" evidence="14">
    <location>
        <begin position="837"/>
        <end position="855"/>
    </location>
</feature>
<evidence type="ECO:0000256" key="7">
    <source>
        <dbReference type="ARBA" id="ARBA00022723"/>
    </source>
</evidence>
<keyword evidence="17" id="KW-1185">Reference proteome</keyword>
<evidence type="ECO:0000313" key="16">
    <source>
        <dbReference type="EMBL" id="KAJ1920922.1"/>
    </source>
</evidence>
<dbReference type="Proteomes" id="UP001150538">
    <property type="component" value="Unassembled WGS sequence"/>
</dbReference>
<feature type="region of interest" description="Disordered" evidence="13">
    <location>
        <begin position="260"/>
        <end position="358"/>
    </location>
</feature>
<dbReference type="Pfam" id="PF12906">
    <property type="entry name" value="RINGv"/>
    <property type="match status" value="1"/>
</dbReference>
<evidence type="ECO:0000256" key="5">
    <source>
        <dbReference type="ARBA" id="ARBA00022679"/>
    </source>
</evidence>
<reference evidence="16" key="1">
    <citation type="submission" date="2022-07" db="EMBL/GenBank/DDBJ databases">
        <title>Phylogenomic reconstructions and comparative analyses of Kickxellomycotina fungi.</title>
        <authorList>
            <person name="Reynolds N.K."/>
            <person name="Stajich J.E."/>
            <person name="Barry K."/>
            <person name="Grigoriev I.V."/>
            <person name="Crous P."/>
            <person name="Smith M.E."/>
        </authorList>
    </citation>
    <scope>NUCLEOTIDE SEQUENCE</scope>
    <source>
        <strain evidence="16">NBRC 100468</strain>
    </source>
</reference>
<sequence>MPSVSNSLDIATGAFFPKAYLSICRVCRCESTPEEPLFYPCKCTGSIRYVHQDCLHEWLQRSNKKHCELCGHEFTLRILTISCLWLFIFPTIVVWIKKFYFWSARSMVNGMSGSPSQNYMETEKLKQQITLELARSSGTSADISYSLPGIFSEKIADTAITLSVYLLNPLMKMYFSQEQIGMVKQQLSSFFDQCFDGIFITIASLLASIGITLLRDWVVNNEVLINEDEDEEEVAREPIIPGHQDVQVQPPVFNPVRQETERVHVENVPPDNNRDQKLPETDYDENGVNDGNDYTDDHKGKAVDRPDDYDVGQPVHHTVGTSQGTSITTNWDDNHLNHEYDANDEEGNEEDNHVEQEQQIREVPPDFNNQQNQDQEPEQVQNQALRVMIADDDDLPAVPFDDNAFEGGGAENIMAIFGFEGPLSVVFQYFILAISITSVILAGCIWAPYIVGKLLITYNAPNAFGAILGLLLYILDFFSDVVADMFTLLWKGLKPISSIIMGISQPALGRLLSIYISDINPNDFSKGLYEQLRESKHLQVYLERLSHSDNFSFIPKILSFVDNSALALNTPDSTTKNAPLGASGILYKTLELIGIPLDYISLKGLEIKYLDTLFSRTTIIVFGNVAILAVFLAYIKLARNRRSSFFKTVELSLSMVKIVVFMLLELVVFPSMCGALFGVSTLPLFPESTIRSRAKFGFANPFIATCLYWFVGTIFMFFFASFVSSCRTILRRGVMWFIRDPSDPHFHPVQDIYERSAFSQIKKLGISALMYSSIITLGFGFVFWGLSVGYQDIPLLKWEPLSSLPHSSPPPAIESTMPKAASPSTTMDSLSSSLISVPYDLIILHFILPPVVALLKPKDICRAAFRAWWGWTTSRLRLSYYFLGKLHLSEMGYWQRKSWRSWLKVPPSDTVDAVIDAEDPEQAEAALIRIPFNETLDALQEKIDGALADNADFEFKLDAQLWRVPNIDSIPVIPGRKMLIPLDTYGNPVNPAHDYEKVDRNKSHWGNNEQARQNHGRTQAQIFRRKDYKIIAIPPKFRNRLIAFAFWAWFSHSFVLTTIILVPMKVGRSIYSAIGKQWDHDIYPMFLGICISMLAISLVLYLYKAIDTIRNEDSGWTLFWDKAAELSKKAAKVSYLVLLFGGVVPLMLGYVLELHVIQTYRIFVTKSYQAPIQNSIALVPLIHNWALSLVWIKIATKLMQLYPDSYLGQKMQNIFDGPAENWKLWEATKVFAIPVLSTLLGLVTTPHVFQHAYCLFSQTYTQSASEICANPNMLVWAYPLTLSMLITCAAVYKGHQVYSRWALAIRDRNYLVGRELRNFSEDGSGAATSRRSSITTASDGS</sequence>
<dbReference type="CDD" id="cd16702">
    <property type="entry name" value="RING_CH-C4HC3_MARCH6"/>
    <property type="match status" value="1"/>
</dbReference>
<keyword evidence="9" id="KW-0833">Ubl conjugation pathway</keyword>
<feature type="transmembrane region" description="Helical" evidence="14">
    <location>
        <begin position="1230"/>
        <end position="1253"/>
    </location>
</feature>
<organism evidence="16 17">
    <name type="scientific">Mycoemilia scoparia</name>
    <dbReference type="NCBI Taxonomy" id="417184"/>
    <lineage>
        <taxon>Eukaryota</taxon>
        <taxon>Fungi</taxon>
        <taxon>Fungi incertae sedis</taxon>
        <taxon>Zoopagomycota</taxon>
        <taxon>Kickxellomycotina</taxon>
        <taxon>Kickxellomycetes</taxon>
        <taxon>Kickxellales</taxon>
        <taxon>Kickxellaceae</taxon>
        <taxon>Mycoemilia</taxon>
    </lineage>
</organism>
<feature type="transmembrane region" description="Helical" evidence="14">
    <location>
        <begin position="1133"/>
        <end position="1152"/>
    </location>
</feature>
<feature type="transmembrane region" description="Helical" evidence="14">
    <location>
        <begin position="1041"/>
        <end position="1062"/>
    </location>
</feature>